<reference evidence="7" key="3">
    <citation type="journal article" date="2009" name="Science">
        <title>The B73 maize genome: complexity, diversity, and dynamics.</title>
        <authorList>
            <person name="Schnable P.S."/>
            <person name="Ware D."/>
            <person name="Fulton R.S."/>
            <person name="Stein J.C."/>
            <person name="Wei F."/>
            <person name="Pasternak S."/>
            <person name="Liang C."/>
            <person name="Zhang J."/>
            <person name="Fulton L."/>
            <person name="Graves T.A."/>
            <person name="Minx P."/>
            <person name="Reily A.D."/>
            <person name="Courtney L."/>
            <person name="Kruchowski S.S."/>
            <person name="Tomlinson C."/>
            <person name="Strong C."/>
            <person name="Delehaunty K."/>
            <person name="Fronick C."/>
            <person name="Courtney B."/>
            <person name="Rock S.M."/>
            <person name="Belter E."/>
            <person name="Du F."/>
            <person name="Kim K."/>
            <person name="Abbott R.M."/>
            <person name="Cotton M."/>
            <person name="Levy A."/>
            <person name="Marchetto P."/>
            <person name="Ochoa K."/>
            <person name="Jackson S.M."/>
            <person name="Gillam B."/>
            <person name="Chen W."/>
            <person name="Yan L."/>
            <person name="Higginbotham J."/>
            <person name="Cardenas M."/>
            <person name="Waligorski J."/>
            <person name="Applebaum E."/>
            <person name="Phelps L."/>
            <person name="Falcone J."/>
            <person name="Kanchi K."/>
            <person name="Thane T."/>
            <person name="Scimone A."/>
            <person name="Thane N."/>
            <person name="Henke J."/>
            <person name="Wang T."/>
            <person name="Ruppert J."/>
            <person name="Shah N."/>
            <person name="Rotter K."/>
            <person name="Hodges J."/>
            <person name="Ingenthron E."/>
            <person name="Cordes M."/>
            <person name="Kohlberg S."/>
            <person name="Sgro J."/>
            <person name="Delgado B."/>
            <person name="Mead K."/>
            <person name="Chinwalla A."/>
            <person name="Leonard S."/>
            <person name="Crouse K."/>
            <person name="Collura K."/>
            <person name="Kudrna D."/>
            <person name="Currie J."/>
            <person name="He R."/>
            <person name="Angelova A."/>
            <person name="Rajasekar S."/>
            <person name="Mueller T."/>
            <person name="Lomeli R."/>
            <person name="Scara G."/>
            <person name="Ko A."/>
            <person name="Delaney K."/>
            <person name="Wissotski M."/>
            <person name="Lopez G."/>
            <person name="Campos D."/>
            <person name="Braidotti M."/>
            <person name="Ashley E."/>
            <person name="Golser W."/>
            <person name="Kim H."/>
            <person name="Lee S."/>
            <person name="Lin J."/>
            <person name="Dujmic Z."/>
            <person name="Kim W."/>
            <person name="Talag J."/>
            <person name="Zuccolo A."/>
            <person name="Fan C."/>
            <person name="Sebastian A."/>
            <person name="Kramer M."/>
            <person name="Spiegel L."/>
            <person name="Nascimento L."/>
            <person name="Zutavern T."/>
            <person name="Miller B."/>
            <person name="Ambroise C."/>
            <person name="Muller S."/>
            <person name="Spooner W."/>
            <person name="Narechania A."/>
            <person name="Ren L."/>
            <person name="Wei S."/>
            <person name="Kumari S."/>
            <person name="Faga B."/>
            <person name="Levy M.J."/>
            <person name="McMahan L."/>
            <person name="Van Buren P."/>
            <person name="Vaughn M.W."/>
            <person name="Ying K."/>
            <person name="Yeh C.-T."/>
            <person name="Emrich S.J."/>
            <person name="Jia Y."/>
            <person name="Kalyanaraman A."/>
            <person name="Hsia A.-P."/>
            <person name="Barbazuk W.B."/>
            <person name="Baucom R.S."/>
            <person name="Brutnell T.P."/>
            <person name="Carpita N.C."/>
            <person name="Chaparro C."/>
            <person name="Chia J.-M."/>
            <person name="Deragon J.-M."/>
            <person name="Estill J.C."/>
            <person name="Fu Y."/>
            <person name="Jeddeloh J.A."/>
            <person name="Han Y."/>
            <person name="Lee H."/>
            <person name="Li P."/>
            <person name="Lisch D.R."/>
            <person name="Liu S."/>
            <person name="Liu Z."/>
            <person name="Nagel D.H."/>
            <person name="McCann M.C."/>
            <person name="SanMiguel P."/>
            <person name="Myers A.M."/>
            <person name="Nettleton D."/>
            <person name="Nguyen J."/>
            <person name="Penning B.W."/>
            <person name="Ponnala L."/>
            <person name="Schneider K.L."/>
            <person name="Schwartz D.C."/>
            <person name="Sharma A."/>
            <person name="Soderlund C."/>
            <person name="Springer N.M."/>
            <person name="Sun Q."/>
            <person name="Wang H."/>
            <person name="Waterman M."/>
            <person name="Westerman R."/>
            <person name="Wolfgruber T.K."/>
            <person name="Yang L."/>
            <person name="Yu Y."/>
            <person name="Zhang L."/>
            <person name="Zhou S."/>
            <person name="Zhu Q."/>
            <person name="Bennetzen J.L."/>
            <person name="Dawe R.K."/>
            <person name="Jiang J."/>
            <person name="Jiang N."/>
            <person name="Presting G.G."/>
            <person name="Wessler S.R."/>
            <person name="Aluru S."/>
            <person name="Martienssen R.A."/>
            <person name="Clifton S.W."/>
            <person name="McCombie W.R."/>
            <person name="Wing R.A."/>
            <person name="Wilson R.K."/>
        </authorList>
    </citation>
    <scope>NUCLEOTIDE SEQUENCE [LARGE SCALE GENOMIC DNA]</scope>
    <source>
        <strain evidence="7">cv. B73</strain>
    </source>
</reference>
<name>B6U243_MAIZE</name>
<sequence length="461" mass="51733">MADIVIRDLERVVKVALAIKKAVETAKQNKEDCVKIGERAAEVSTHMKRLKENTKAMEDPLMSDTLKSMEETLQRALKLVNECQRKHVVLHYLNAGGMSKKLRQVQEDISYKLWNGVLATVVDTRIALEKQIQSAIDAPLHQHQQRAGQVETSQSSHSRTDQASEKGKAMLARVKREQSELLSGVPQFSLSQLNAATNEFSEGCVVERGYYKGVLHDGLDVAIKKLAVSDDTQERRLQLELNIRAKLEHGNILKLLGYCLDAQEKEKLYFLVEEYIPNVESLEKFINVSRLDWSSCFKIIQGIAKGLHCLHKHHILYMDLNPANILVRSDMNPVVINFGSSIVLDRDDDKVTGDAVAGTLGYVAPEKLMEAYASMMSDVFSFGIIIIEIITGRRASPFVDLPEWGSVDEMITSAKGLFDPALANESQLMKINRCREVGLKCIERDPKRRPTMGNVLEMLSS</sequence>
<dbReference type="Gramene" id="Zm00001eb165370_T001">
    <property type="protein sequence ID" value="Zm00001eb165370_P001"/>
    <property type="gene ID" value="Zm00001eb165370"/>
</dbReference>
<dbReference type="EMBL" id="BT066634">
    <property type="protein sequence ID" value="ACN33531.1"/>
    <property type="molecule type" value="mRNA"/>
</dbReference>
<evidence type="ECO:0000259" key="2">
    <source>
        <dbReference type="PROSITE" id="PS50011"/>
    </source>
</evidence>
<dbReference type="Gene3D" id="1.20.930.20">
    <property type="entry name" value="Adaptor protein Cbl, N-terminal domain"/>
    <property type="match status" value="1"/>
</dbReference>
<keyword evidence="5" id="KW-0808">Transferase</keyword>
<keyword evidence="7" id="KW-1185">Reference proteome</keyword>
<evidence type="ECO:0000313" key="4">
    <source>
        <dbReference type="EMBL" id="ACN33531.1"/>
    </source>
</evidence>
<dbReference type="SUPFAM" id="SSF56112">
    <property type="entry name" value="Protein kinase-like (PK-like)"/>
    <property type="match status" value="1"/>
</dbReference>
<reference evidence="6" key="6">
    <citation type="submission" date="2021-05" db="UniProtKB">
        <authorList>
            <consortium name="EnsemblPlants"/>
        </authorList>
    </citation>
    <scope>IDENTIFICATION</scope>
    <source>
        <strain evidence="6">cv. B73</strain>
    </source>
</reference>
<organism evidence="3">
    <name type="scientific">Zea mays</name>
    <name type="common">Maize</name>
    <dbReference type="NCBI Taxonomy" id="4577"/>
    <lineage>
        <taxon>Eukaryota</taxon>
        <taxon>Viridiplantae</taxon>
        <taxon>Streptophyta</taxon>
        <taxon>Embryophyta</taxon>
        <taxon>Tracheophyta</taxon>
        <taxon>Spermatophyta</taxon>
        <taxon>Magnoliopsida</taxon>
        <taxon>Liliopsida</taxon>
        <taxon>Poales</taxon>
        <taxon>Poaceae</taxon>
        <taxon>PACMAD clade</taxon>
        <taxon>Panicoideae</taxon>
        <taxon>Andropogonodae</taxon>
        <taxon>Andropogoneae</taxon>
        <taxon>Tripsacinae</taxon>
        <taxon>Zea</taxon>
    </lineage>
</organism>
<evidence type="ECO:0000313" key="7">
    <source>
        <dbReference type="Proteomes" id="UP000007305"/>
    </source>
</evidence>
<dbReference type="GO" id="GO:0005524">
    <property type="term" value="F:ATP binding"/>
    <property type="evidence" value="ECO:0007669"/>
    <property type="project" value="InterPro"/>
</dbReference>
<dbReference type="ExpressionAtlas" id="B6U243">
    <property type="expression patterns" value="baseline and differential"/>
</dbReference>
<dbReference type="RefSeq" id="NP_001347526.1">
    <property type="nucleotide sequence ID" value="NM_001360597.1"/>
</dbReference>
<evidence type="ECO:0007829" key="8">
    <source>
        <dbReference type="PeptideAtlas" id="B6U243"/>
    </source>
</evidence>
<dbReference type="SMR" id="B6U243"/>
<protein>
    <submittedName>
        <fullName evidence="5">Cysteine-rich receptor-like protein kinase 8</fullName>
    </submittedName>
</protein>
<dbReference type="IntAct" id="B6U243">
    <property type="interactions" value="2"/>
</dbReference>
<feature type="compositionally biased region" description="Polar residues" evidence="1">
    <location>
        <begin position="145"/>
        <end position="157"/>
    </location>
</feature>
<gene>
    <name evidence="6" type="primary">LOC100277943</name>
    <name evidence="5" type="ORF">ZEAMMB73_Zm00001d048684</name>
</gene>
<dbReference type="EMBL" id="BT086167">
    <property type="protein sequence ID" value="ACR36520.1"/>
    <property type="molecule type" value="mRNA"/>
</dbReference>
<reference evidence="4" key="2">
    <citation type="journal article" date="2009" name="PLoS Genet.">
        <title>Sequencing, mapping, and analysis of 27,455 maize full-length cDNAs.</title>
        <authorList>
            <person name="Soderlund C."/>
            <person name="Descour A."/>
            <person name="Kudrna D."/>
            <person name="Bomhoff M."/>
            <person name="Boyd L."/>
            <person name="Currie J."/>
            <person name="Angelova A."/>
            <person name="Collura K."/>
            <person name="Wissotski M."/>
            <person name="Ashley E."/>
            <person name="Morrow D."/>
            <person name="Fernandes J."/>
            <person name="Walbot V."/>
            <person name="Yu Y."/>
        </authorList>
    </citation>
    <scope>NUCLEOTIDE SEQUENCE</scope>
    <source>
        <strain evidence="4">B73</strain>
    </source>
</reference>
<dbReference type="Gene3D" id="1.10.510.10">
    <property type="entry name" value="Transferase(Phosphotransferase) domain 1"/>
    <property type="match status" value="1"/>
</dbReference>
<dbReference type="RefSeq" id="XP_035822747.1">
    <property type="nucleotide sequence ID" value="XM_035966854.1"/>
</dbReference>
<dbReference type="InterPro" id="IPR000719">
    <property type="entry name" value="Prot_kinase_dom"/>
</dbReference>
<dbReference type="PANTHER" id="PTHR27006">
    <property type="entry name" value="PROMASTIGOTE SURFACE ANTIGEN PROTEIN PSA"/>
    <property type="match status" value="1"/>
</dbReference>
<dbReference type="GO" id="GO:0006955">
    <property type="term" value="P:immune response"/>
    <property type="evidence" value="ECO:0000318"/>
    <property type="project" value="GO_Central"/>
</dbReference>
<dbReference type="EnsemblPlants" id="Zm00001eb165370_T001">
    <property type="protein sequence ID" value="Zm00001eb165370_P001"/>
    <property type="gene ID" value="Zm00001eb165370"/>
</dbReference>
<dbReference type="EMBL" id="EU971308">
    <property type="protein sequence ID" value="ACG43426.1"/>
    <property type="molecule type" value="mRNA"/>
</dbReference>
<dbReference type="EMBL" id="CM000780">
    <property type="protein sequence ID" value="AQK48410.1"/>
    <property type="molecule type" value="Genomic_DNA"/>
</dbReference>
<dbReference type="eggNOG" id="ENOG502QWDY">
    <property type="taxonomic scope" value="Eukaryota"/>
</dbReference>
<evidence type="ECO:0000256" key="1">
    <source>
        <dbReference type="SAM" id="MobiDB-lite"/>
    </source>
</evidence>
<dbReference type="InterPro" id="IPR011009">
    <property type="entry name" value="Kinase-like_dom_sf"/>
</dbReference>
<dbReference type="Pfam" id="PF22215">
    <property type="entry name" value="MLKL_N"/>
    <property type="match status" value="1"/>
</dbReference>
<keyword evidence="5" id="KW-0675">Receptor</keyword>
<proteinExistence type="evidence at protein level"/>
<dbReference type="InterPro" id="IPR036537">
    <property type="entry name" value="Adaptor_Cbl_N_dom_sf"/>
</dbReference>
<dbReference type="GeneID" id="100277943"/>
<feature type="domain" description="Protein kinase" evidence="2">
    <location>
        <begin position="191"/>
        <end position="461"/>
    </location>
</feature>
<evidence type="ECO:0000313" key="6">
    <source>
        <dbReference type="EnsemblPlants" id="Zm00001eb165370_P001"/>
    </source>
</evidence>
<feature type="region of interest" description="Disordered" evidence="1">
    <location>
        <begin position="140"/>
        <end position="166"/>
    </location>
</feature>
<evidence type="ECO:0000313" key="3">
    <source>
        <dbReference type="EMBL" id="ACG43426.1"/>
    </source>
</evidence>
<dbReference type="InterPro" id="IPR059179">
    <property type="entry name" value="MLKL-like_MCAfunc"/>
</dbReference>
<dbReference type="STRING" id="4577.B6U243"/>
<reference evidence="6" key="5">
    <citation type="submission" date="2019-07" db="EMBL/GenBank/DDBJ databases">
        <authorList>
            <person name="Seetharam A."/>
            <person name="Woodhouse M."/>
            <person name="Cannon E."/>
        </authorList>
    </citation>
    <scope>NUCLEOTIDE SEQUENCE [LARGE SCALE GENOMIC DNA]</scope>
    <source>
        <strain evidence="6">cv. B73</strain>
    </source>
</reference>
<dbReference type="EMBL" id="CM000780">
    <property type="protein sequence ID" value="AQK48412.1"/>
    <property type="molecule type" value="Genomic_DNA"/>
</dbReference>
<dbReference type="PANTHER" id="PTHR27006:SF601">
    <property type="entry name" value="PROTEIN KINASE DOMAIN-CONTAINING PROTEIN"/>
    <property type="match status" value="1"/>
</dbReference>
<dbReference type="GO" id="GO:0007165">
    <property type="term" value="P:signal transduction"/>
    <property type="evidence" value="ECO:0000318"/>
    <property type="project" value="GO_Central"/>
</dbReference>
<dbReference type="CDD" id="cd21037">
    <property type="entry name" value="MLKL_NTD"/>
    <property type="match status" value="1"/>
</dbReference>
<keyword evidence="5" id="KW-0418">Kinase</keyword>
<dbReference type="GO" id="GO:0004674">
    <property type="term" value="F:protein serine/threonine kinase activity"/>
    <property type="evidence" value="ECO:0000318"/>
    <property type="project" value="GO_Central"/>
</dbReference>
<dbReference type="AlphaFoldDB" id="B6U243"/>
<dbReference type="Gene3D" id="3.30.200.20">
    <property type="entry name" value="Phosphorylase Kinase, domain 1"/>
    <property type="match status" value="1"/>
</dbReference>
<dbReference type="Proteomes" id="UP000007305">
    <property type="component" value="Chromosome 4"/>
</dbReference>
<dbReference type="PaxDb" id="4577-GRMZM2G106389_P01"/>
<dbReference type="GO" id="GO:0007166">
    <property type="term" value="P:cell surface receptor signaling pathway"/>
    <property type="evidence" value="ECO:0007669"/>
    <property type="project" value="InterPro"/>
</dbReference>
<reference evidence="5" key="4">
    <citation type="submission" date="2015-12" db="EMBL/GenBank/DDBJ databases">
        <title>Update maize B73 reference genome by single molecule sequencing technologies.</title>
        <authorList>
            <consortium name="Maize Genome Sequencing Project"/>
            <person name="Ware D."/>
        </authorList>
    </citation>
    <scope>NUCLEOTIDE SEQUENCE</scope>
    <source>
        <tissue evidence="5">Seedling</tissue>
    </source>
</reference>
<dbReference type="PROSITE" id="PS50011">
    <property type="entry name" value="PROTEIN_KINASE_DOM"/>
    <property type="match status" value="1"/>
</dbReference>
<dbReference type="GO" id="GO:0005886">
    <property type="term" value="C:plasma membrane"/>
    <property type="evidence" value="ECO:0000318"/>
    <property type="project" value="GO_Central"/>
</dbReference>
<keyword evidence="8" id="KW-1267">Proteomics identification</keyword>
<dbReference type="InterPro" id="IPR054000">
    <property type="entry name" value="MLKL_N"/>
</dbReference>
<accession>B6U243</accession>
<dbReference type="EMBL" id="BT086288">
    <property type="protein sequence ID" value="ACR36641.1"/>
    <property type="molecule type" value="mRNA"/>
</dbReference>
<dbReference type="HOGENOM" id="CLU_000288_158_1_1"/>
<dbReference type="OrthoDB" id="4062651at2759"/>
<evidence type="ECO:0000313" key="5">
    <source>
        <dbReference type="EMBL" id="AQK48410.1"/>
    </source>
</evidence>
<reference evidence="3" key="1">
    <citation type="journal article" date="2009" name="Plant Mol. Biol.">
        <title>Insights into corn genes derived from large-scale cDNA sequencing.</title>
        <authorList>
            <person name="Alexandrov N.N."/>
            <person name="Brover V.V."/>
            <person name="Freidin S."/>
            <person name="Troukhan M.E."/>
            <person name="Tatarinova T.V."/>
            <person name="Zhang H."/>
            <person name="Swaller T.J."/>
            <person name="Lu Y.P."/>
            <person name="Bouck J."/>
            <person name="Flavell R.B."/>
            <person name="Feldmann K.A."/>
        </authorList>
    </citation>
    <scope>NUCLEOTIDE SEQUENCE</scope>
</reference>
<dbReference type="Pfam" id="PF00069">
    <property type="entry name" value="Pkinase"/>
    <property type="match status" value="1"/>
</dbReference>